<accession>A0A7C8I1E5</accession>
<gene>
    <name evidence="1" type="ORF">BDV95DRAFT_645738</name>
</gene>
<reference evidence="1 2" key="1">
    <citation type="submission" date="2020-01" db="EMBL/GenBank/DDBJ databases">
        <authorList>
            <consortium name="DOE Joint Genome Institute"/>
            <person name="Haridas S."/>
            <person name="Albert R."/>
            <person name="Binder M."/>
            <person name="Bloem J."/>
            <person name="Labutti K."/>
            <person name="Salamov A."/>
            <person name="Andreopoulos B."/>
            <person name="Baker S.E."/>
            <person name="Barry K."/>
            <person name="Bills G."/>
            <person name="Bluhm B.H."/>
            <person name="Cannon C."/>
            <person name="Castanera R."/>
            <person name="Culley D.E."/>
            <person name="Daum C."/>
            <person name="Ezra D."/>
            <person name="Gonzalez J.B."/>
            <person name="Henrissat B."/>
            <person name="Kuo A."/>
            <person name="Liang C."/>
            <person name="Lipzen A."/>
            <person name="Lutzoni F."/>
            <person name="Magnuson J."/>
            <person name="Mondo S."/>
            <person name="Nolan M."/>
            <person name="Ohm R."/>
            <person name="Pangilinan J."/>
            <person name="Park H.-J.H."/>
            <person name="Ramirez L."/>
            <person name="Alfaro M."/>
            <person name="Sun H."/>
            <person name="Tritt A."/>
            <person name="Yoshinaga Y."/>
            <person name="Zwiers L.-H.L."/>
            <person name="Turgeon B.G."/>
            <person name="Goodwin S.B."/>
            <person name="Spatafora J.W."/>
            <person name="Crous P.W."/>
            <person name="Grigoriev I.V."/>
        </authorList>
    </citation>
    <scope>NUCLEOTIDE SEQUENCE [LARGE SCALE GENOMIC DNA]</scope>
    <source>
        <strain evidence="1 2">CBS 611.86</strain>
    </source>
</reference>
<dbReference type="AlphaFoldDB" id="A0A7C8I1E5"/>
<proteinExistence type="predicted"/>
<dbReference type="EMBL" id="JAADJZ010000020">
    <property type="protein sequence ID" value="KAF2868248.1"/>
    <property type="molecule type" value="Genomic_DNA"/>
</dbReference>
<evidence type="ECO:0000313" key="1">
    <source>
        <dbReference type="EMBL" id="KAF2868248.1"/>
    </source>
</evidence>
<dbReference type="Proteomes" id="UP000481861">
    <property type="component" value="Unassembled WGS sequence"/>
</dbReference>
<sequence>MAVNTYNEVDFESALQISPITSRVMMPSHLVTRQVNACRSSDCSFGHGADTAQPTGVPADSTVCLSTLAGTQNIQSQVNVYVETCQTLEEIFSAIHVPTGHHHHSTFYHTIFLKSFPVSSYALDSDPANLVAARESNMPANLIAAFPSTLLFKSALHTTTPGPLTQSTRARNVVGATTIRQGLRLYLT</sequence>
<name>A0A7C8I1E5_9PLEO</name>
<keyword evidence="2" id="KW-1185">Reference proteome</keyword>
<evidence type="ECO:0000313" key="2">
    <source>
        <dbReference type="Proteomes" id="UP000481861"/>
    </source>
</evidence>
<organism evidence="1 2">
    <name type="scientific">Massariosphaeria phaeospora</name>
    <dbReference type="NCBI Taxonomy" id="100035"/>
    <lineage>
        <taxon>Eukaryota</taxon>
        <taxon>Fungi</taxon>
        <taxon>Dikarya</taxon>
        <taxon>Ascomycota</taxon>
        <taxon>Pezizomycotina</taxon>
        <taxon>Dothideomycetes</taxon>
        <taxon>Pleosporomycetidae</taxon>
        <taxon>Pleosporales</taxon>
        <taxon>Pleosporales incertae sedis</taxon>
        <taxon>Massariosphaeria</taxon>
    </lineage>
</organism>
<protein>
    <submittedName>
        <fullName evidence="1">Uncharacterized protein</fullName>
    </submittedName>
</protein>
<comment type="caution">
    <text evidence="1">The sequence shown here is derived from an EMBL/GenBank/DDBJ whole genome shotgun (WGS) entry which is preliminary data.</text>
</comment>